<keyword evidence="3" id="KW-1185">Reference proteome</keyword>
<dbReference type="PANTHER" id="PTHR23131">
    <property type="entry name" value="ENDORIBONUCLEASE LACTB2"/>
    <property type="match status" value="1"/>
</dbReference>
<gene>
    <name evidence="2" type="ORF">Q8A57_04895</name>
</gene>
<dbReference type="Gene3D" id="3.60.15.10">
    <property type="entry name" value="Ribonuclease Z/Hydroxyacylglutathione hydrolase-like"/>
    <property type="match status" value="1"/>
</dbReference>
<dbReference type="AlphaFoldDB" id="A0AAW8B3J6"/>
<dbReference type="Pfam" id="PF21221">
    <property type="entry name" value="B_lactamase-like_C"/>
    <property type="match status" value="1"/>
</dbReference>
<dbReference type="InterPro" id="IPR007110">
    <property type="entry name" value="Ig-like_dom"/>
</dbReference>
<evidence type="ECO:0000313" key="2">
    <source>
        <dbReference type="EMBL" id="MDP1520301.1"/>
    </source>
</evidence>
<dbReference type="PROSITE" id="PS50835">
    <property type="entry name" value="IG_LIKE"/>
    <property type="match status" value="1"/>
</dbReference>
<dbReference type="InterPro" id="IPR036866">
    <property type="entry name" value="RibonucZ/Hydroxyglut_hydro"/>
</dbReference>
<dbReference type="SUPFAM" id="SSF56281">
    <property type="entry name" value="Metallo-hydrolase/oxidoreductase"/>
    <property type="match status" value="1"/>
</dbReference>
<dbReference type="RefSeq" id="WP_305169867.1">
    <property type="nucleotide sequence ID" value="NZ_JAUUUU010000002.1"/>
</dbReference>
<protein>
    <submittedName>
        <fullName evidence="2">MBL fold metallo-hydrolase</fullName>
    </submittedName>
</protein>
<dbReference type="SMART" id="SM00849">
    <property type="entry name" value="Lactamase_B"/>
    <property type="match status" value="1"/>
</dbReference>
<dbReference type="Gene3D" id="1.10.10.10">
    <property type="entry name" value="Winged helix-like DNA-binding domain superfamily/Winged helix DNA-binding domain"/>
    <property type="match status" value="1"/>
</dbReference>
<accession>A0AAW8B3J6</accession>
<dbReference type="InterPro" id="IPR050662">
    <property type="entry name" value="Sec-metab_biosynth-thioest"/>
</dbReference>
<evidence type="ECO:0000259" key="1">
    <source>
        <dbReference type="PROSITE" id="PS50835"/>
    </source>
</evidence>
<dbReference type="Proteomes" id="UP001178354">
    <property type="component" value="Unassembled WGS sequence"/>
</dbReference>
<reference evidence="2" key="1">
    <citation type="journal article" date="2010" name="Int. J. Syst. Evol. Microbiol.">
        <title>Porticoccus litoralis gen. nov., sp. nov., a gammaproteobacterium isolated from the Yellow Sea.</title>
        <authorList>
            <person name="Oh H.M."/>
            <person name="Kim H."/>
            <person name="Kim K.M."/>
            <person name="Min G.S."/>
            <person name="Cho J.C."/>
        </authorList>
    </citation>
    <scope>NUCLEOTIDE SEQUENCE</scope>
    <source>
        <strain evidence="2">DSM 25064</strain>
    </source>
</reference>
<dbReference type="InterPro" id="IPR048933">
    <property type="entry name" value="B_lactamase-like_C"/>
</dbReference>
<reference evidence="2" key="2">
    <citation type="submission" date="2023-08" db="EMBL/GenBank/DDBJ databases">
        <authorList>
            <person name="Luo J."/>
        </authorList>
    </citation>
    <scope>NUCLEOTIDE SEQUENCE</scope>
    <source>
        <strain evidence="2">DSM 25064</strain>
    </source>
</reference>
<evidence type="ECO:0000313" key="3">
    <source>
        <dbReference type="Proteomes" id="UP001178354"/>
    </source>
</evidence>
<proteinExistence type="predicted"/>
<comment type="caution">
    <text evidence="2">The sequence shown here is derived from an EMBL/GenBank/DDBJ whole genome shotgun (WGS) entry which is preliminary data.</text>
</comment>
<sequence length="342" mass="38979">MNNSPKYPFSNPPEQGQPQQVADGVYWLRMPLPFRLDHINLWLLEEDDGWTIVDTGLASDDTTELWLKLCPMLSEEKPIKRLIGTHMHPDHIGLAAWLCKHSGAEFWMSRGEYMHCRILLEDSTRQAPDEAVNFYHAAGFNDEQLNYYRSKFGAFGNMIRGMPSIYHRLRDGQIFTINNREWHIVMGEGHSPEHACLHCPELGLLISGDQLLPTISSNVSVWPIEPAGNPLQDWIDSCHKLRNLLPEDTLVLPSHGLPFTGALPRLQSLINEHERDLQTVLDNCGEAKRVVDLFPLIFKSSIPHSMLTLATGESYAHLHCLMARGQIKMEKDADGVNWYRRS</sequence>
<name>A0AAW8B3J6_9GAMM</name>
<dbReference type="Pfam" id="PF00753">
    <property type="entry name" value="Lactamase_B"/>
    <property type="match status" value="1"/>
</dbReference>
<dbReference type="InterPro" id="IPR001279">
    <property type="entry name" value="Metallo-B-lactamas"/>
</dbReference>
<dbReference type="InterPro" id="IPR036388">
    <property type="entry name" value="WH-like_DNA-bd_sf"/>
</dbReference>
<organism evidence="2 3">
    <name type="scientific">Porticoccus litoralis</name>
    <dbReference type="NCBI Taxonomy" id="434086"/>
    <lineage>
        <taxon>Bacteria</taxon>
        <taxon>Pseudomonadati</taxon>
        <taxon>Pseudomonadota</taxon>
        <taxon>Gammaproteobacteria</taxon>
        <taxon>Cellvibrionales</taxon>
        <taxon>Porticoccaceae</taxon>
        <taxon>Porticoccus</taxon>
    </lineage>
</organism>
<dbReference type="PANTHER" id="PTHR23131:SF4">
    <property type="entry name" value="METALLO-BETA-LACTAMASE SUPERFAMILY POTEIN"/>
    <property type="match status" value="1"/>
</dbReference>
<dbReference type="EMBL" id="JAUUUU010000002">
    <property type="protein sequence ID" value="MDP1520301.1"/>
    <property type="molecule type" value="Genomic_DNA"/>
</dbReference>
<feature type="domain" description="Ig-like" evidence="1">
    <location>
        <begin position="295"/>
        <end position="342"/>
    </location>
</feature>